<proteinExistence type="predicted"/>
<feature type="compositionally biased region" description="Low complexity" evidence="1">
    <location>
        <begin position="136"/>
        <end position="145"/>
    </location>
</feature>
<feature type="compositionally biased region" description="Basic residues" evidence="1">
    <location>
        <begin position="86"/>
        <end position="100"/>
    </location>
</feature>
<dbReference type="Pfam" id="PF07893">
    <property type="entry name" value="DUF1668"/>
    <property type="match status" value="1"/>
</dbReference>
<evidence type="ECO:0000313" key="2">
    <source>
        <dbReference type="EMBL" id="PUZ73939.1"/>
    </source>
</evidence>
<dbReference type="Gramene" id="PUZ73939">
    <property type="protein sequence ID" value="PUZ73939"/>
    <property type="gene ID" value="GQ55_1G026000"/>
</dbReference>
<protein>
    <submittedName>
        <fullName evidence="2">Uncharacterized protein</fullName>
    </submittedName>
</protein>
<dbReference type="Proteomes" id="UP000244336">
    <property type="component" value="Chromosome 1"/>
</dbReference>
<accession>A0A2T7F1H6</accession>
<evidence type="ECO:0000256" key="1">
    <source>
        <dbReference type="SAM" id="MobiDB-lite"/>
    </source>
</evidence>
<feature type="compositionally biased region" description="Pro residues" evidence="1">
    <location>
        <begin position="197"/>
        <end position="208"/>
    </location>
</feature>
<reference evidence="2 3" key="1">
    <citation type="submission" date="2018-04" db="EMBL/GenBank/DDBJ databases">
        <title>WGS assembly of Panicum hallii var. hallii HAL2.</title>
        <authorList>
            <person name="Lovell J."/>
            <person name="Jenkins J."/>
            <person name="Lowry D."/>
            <person name="Mamidi S."/>
            <person name="Sreedasyam A."/>
            <person name="Weng X."/>
            <person name="Barry K."/>
            <person name="Bonette J."/>
            <person name="Campitelli B."/>
            <person name="Daum C."/>
            <person name="Gordon S."/>
            <person name="Gould B."/>
            <person name="Lipzen A."/>
            <person name="MacQueen A."/>
            <person name="Palacio-Mejia J."/>
            <person name="Plott C."/>
            <person name="Shakirov E."/>
            <person name="Shu S."/>
            <person name="Yoshinaga Y."/>
            <person name="Zane M."/>
            <person name="Rokhsar D."/>
            <person name="Grimwood J."/>
            <person name="Schmutz J."/>
            <person name="Juenger T."/>
        </authorList>
    </citation>
    <scope>NUCLEOTIDE SEQUENCE [LARGE SCALE GENOMIC DNA]</scope>
    <source>
        <strain evidence="3">cv. HAL2</strain>
    </source>
</reference>
<gene>
    <name evidence="2" type="ORF">GQ55_1G026000</name>
</gene>
<dbReference type="InterPro" id="IPR012871">
    <property type="entry name" value="DUF1668_ORYSA"/>
</dbReference>
<dbReference type="EMBL" id="CM009749">
    <property type="protein sequence ID" value="PUZ73939.1"/>
    <property type="molecule type" value="Genomic_DNA"/>
</dbReference>
<organism evidence="2 3">
    <name type="scientific">Panicum hallii var. hallii</name>
    <dbReference type="NCBI Taxonomy" id="1504633"/>
    <lineage>
        <taxon>Eukaryota</taxon>
        <taxon>Viridiplantae</taxon>
        <taxon>Streptophyta</taxon>
        <taxon>Embryophyta</taxon>
        <taxon>Tracheophyta</taxon>
        <taxon>Spermatophyta</taxon>
        <taxon>Magnoliopsida</taxon>
        <taxon>Liliopsida</taxon>
        <taxon>Poales</taxon>
        <taxon>Poaceae</taxon>
        <taxon>PACMAD clade</taxon>
        <taxon>Panicoideae</taxon>
        <taxon>Panicodae</taxon>
        <taxon>Paniceae</taxon>
        <taxon>Panicinae</taxon>
        <taxon>Panicum</taxon>
        <taxon>Panicum sect. Panicum</taxon>
    </lineage>
</organism>
<dbReference type="OrthoDB" id="686677at2759"/>
<dbReference type="PANTHER" id="PTHR33085">
    <property type="entry name" value="OS12G0113100 PROTEIN-RELATED"/>
    <property type="match status" value="1"/>
</dbReference>
<name>A0A2T7F1H6_9POAL</name>
<feature type="compositionally biased region" description="Low complexity" evidence="1">
    <location>
        <begin position="74"/>
        <end position="85"/>
    </location>
</feature>
<feature type="compositionally biased region" description="Basic residues" evidence="1">
    <location>
        <begin position="184"/>
        <end position="196"/>
    </location>
</feature>
<feature type="region of interest" description="Disordered" evidence="1">
    <location>
        <begin position="1"/>
        <end position="213"/>
    </location>
</feature>
<sequence>MNGLGEEAAAATQPYRRDRIIERNVQAHRSRAASPAVPARPPPLQWQEDEAAGTARPHRQPPPGCFSCSRKTRTMAASSTASASRQPRRRLPAPAPRRRWISAPPRTPSSAGARRNRITAALPPSPAAPSWPSSPAPGRRSSTTPPRGPTLPARGCAAPSATPTCSPWGDGTRLLLLRGAPPPPRRRRRLARRRHPGPTPHPPPPPPVACVDEQSGLGDHPCVSAYFAMGSRAWISLWERCTFSLDTERGTWRMEGPWELPLKGRGLFVPELGYVIGLARGLKLEHSLRRERCCQVCALDVEARPPVVRHVWEIPPERVEEVAPSETVSLAYLGDGRFCVSRSVVVEVPTVEGWSCQEKGTSFTLLDVSRLPGGDLELAVHGKAHSHVRPCGRIGHASFPQPA</sequence>
<dbReference type="PANTHER" id="PTHR33085:SF64">
    <property type="entry name" value="OS09G0555900 PROTEIN"/>
    <property type="match status" value="1"/>
</dbReference>
<keyword evidence="3" id="KW-1185">Reference proteome</keyword>
<dbReference type="AlphaFoldDB" id="A0A2T7F1H6"/>
<feature type="compositionally biased region" description="Pro residues" evidence="1">
    <location>
        <begin position="123"/>
        <end position="135"/>
    </location>
</feature>
<evidence type="ECO:0000313" key="3">
    <source>
        <dbReference type="Proteomes" id="UP000244336"/>
    </source>
</evidence>